<dbReference type="NCBIfam" id="TIGR00379">
    <property type="entry name" value="cobB"/>
    <property type="match status" value="1"/>
</dbReference>
<evidence type="ECO:0000256" key="2">
    <source>
        <dbReference type="ARBA" id="ARBA00022598"/>
    </source>
</evidence>
<dbReference type="PANTHER" id="PTHR43873:SF1">
    <property type="entry name" value="COBYRINATE A,C-DIAMIDE SYNTHASE"/>
    <property type="match status" value="1"/>
</dbReference>
<dbReference type="RefSeq" id="WP_203918488.1">
    <property type="nucleotide sequence ID" value="NZ_BONZ01000029.1"/>
</dbReference>
<dbReference type="Pfam" id="PF01656">
    <property type="entry name" value="CbiA"/>
    <property type="match status" value="1"/>
</dbReference>
<dbReference type="InterPro" id="IPR029062">
    <property type="entry name" value="Class_I_gatase-like"/>
</dbReference>
<dbReference type="GO" id="GO:0005524">
    <property type="term" value="F:ATP binding"/>
    <property type="evidence" value="ECO:0007669"/>
    <property type="project" value="UniProtKB-UniRule"/>
</dbReference>
<keyword evidence="12" id="KW-1185">Reference proteome</keyword>
<dbReference type="InterPro" id="IPR002586">
    <property type="entry name" value="CobQ/CobB/MinD/ParA_Nub-bd_dom"/>
</dbReference>
<dbReference type="UniPathway" id="UPA00148">
    <property type="reaction ID" value="UER00220"/>
</dbReference>
<evidence type="ECO:0000313" key="11">
    <source>
        <dbReference type="EMBL" id="GIH14834.1"/>
    </source>
</evidence>
<dbReference type="NCBIfam" id="NF002204">
    <property type="entry name" value="PRK01077.1"/>
    <property type="match status" value="1"/>
</dbReference>
<dbReference type="Pfam" id="PF07685">
    <property type="entry name" value="GATase_3"/>
    <property type="match status" value="1"/>
</dbReference>
<evidence type="ECO:0000313" key="12">
    <source>
        <dbReference type="Proteomes" id="UP000642748"/>
    </source>
</evidence>
<dbReference type="SUPFAM" id="SSF52540">
    <property type="entry name" value="P-loop containing nucleoside triphosphate hydrolases"/>
    <property type="match status" value="1"/>
</dbReference>
<dbReference type="EMBL" id="BONZ01000029">
    <property type="protein sequence ID" value="GIH14834.1"/>
    <property type="molecule type" value="Genomic_DNA"/>
</dbReference>
<name>A0A8J3QQ25_9ACTN</name>
<keyword evidence="6 7" id="KW-0315">Glutamine amidotransferase</keyword>
<dbReference type="PANTHER" id="PTHR43873">
    <property type="entry name" value="COBYRINATE A,C-DIAMIDE SYNTHASE"/>
    <property type="match status" value="1"/>
</dbReference>
<dbReference type="InterPro" id="IPR027417">
    <property type="entry name" value="P-loop_NTPase"/>
</dbReference>
<keyword evidence="4 7" id="KW-0067">ATP-binding</keyword>
<dbReference type="HAMAP" id="MF_00027">
    <property type="entry name" value="CobB_CbiA"/>
    <property type="match status" value="1"/>
</dbReference>
<gene>
    <name evidence="11" type="primary">cobB_2</name>
    <name evidence="7" type="synonym">cobB</name>
    <name evidence="11" type="ORF">Raf01_30060</name>
</gene>
<comment type="cofactor">
    <cofactor evidence="1 7">
        <name>Mg(2+)</name>
        <dbReference type="ChEBI" id="CHEBI:18420"/>
    </cofactor>
</comment>
<proteinExistence type="inferred from homology"/>
<dbReference type="GO" id="GO:0009236">
    <property type="term" value="P:cobalamin biosynthetic process"/>
    <property type="evidence" value="ECO:0007669"/>
    <property type="project" value="UniProtKB-UniRule"/>
</dbReference>
<dbReference type="AlphaFoldDB" id="A0A8J3QQ25"/>
<evidence type="ECO:0000259" key="10">
    <source>
        <dbReference type="Pfam" id="PF07685"/>
    </source>
</evidence>
<dbReference type="CDD" id="cd05388">
    <property type="entry name" value="CobB_N"/>
    <property type="match status" value="1"/>
</dbReference>
<feature type="domain" description="CobB/CobQ-like glutamine amidotransferase" evidence="10">
    <location>
        <begin position="288"/>
        <end position="487"/>
    </location>
</feature>
<comment type="catalytic activity">
    <reaction evidence="7">
        <text>hydrogenobyrinate + 2 L-glutamine + 2 ATP + 2 H2O = hydrogenobyrinate a,c-diamide + 2 L-glutamate + 2 ADP + 2 phosphate + 2 H(+)</text>
        <dbReference type="Rhea" id="RHEA:12544"/>
        <dbReference type="ChEBI" id="CHEBI:15377"/>
        <dbReference type="ChEBI" id="CHEBI:15378"/>
        <dbReference type="ChEBI" id="CHEBI:29985"/>
        <dbReference type="ChEBI" id="CHEBI:30616"/>
        <dbReference type="ChEBI" id="CHEBI:43474"/>
        <dbReference type="ChEBI" id="CHEBI:58359"/>
        <dbReference type="ChEBI" id="CHEBI:77873"/>
        <dbReference type="ChEBI" id="CHEBI:77874"/>
        <dbReference type="ChEBI" id="CHEBI:456216"/>
        <dbReference type="EC" id="6.3.5.9"/>
    </reaction>
</comment>
<dbReference type="Proteomes" id="UP000642748">
    <property type="component" value="Unassembled WGS sequence"/>
</dbReference>
<comment type="pathway">
    <text evidence="7">Cofactor biosynthesis; adenosylcobalamin biosynthesis; cob(II)yrinate a,c-diamide from precorrin-2 (aerobic route): step 9/10.</text>
</comment>
<comment type="similarity">
    <text evidence="7">Belongs to the CobB/CbiA family.</text>
</comment>
<sequence length="499" mass="50154">MVSVPRVNVPRIVVAAPASGHGKTTVATGLLAAFAARGLAVAGFKVGPDYIDPGYHALASGRPGRNLDPTMVGTDLIGPLFAHGAAGARLAVIEGVMGLYDGRATPAGTEGADGTGGTGIPVTGLGGGDPGSTAEVAALLSAPVLLVVDASAQGRSVAALVHGFRGYSPQIRFAGVLLNRVGSDRHEAILRAALEEVGTPVLGVLRRHDAVAAPSRHLGLVPVAERRPEALASVRALADLVAASVDLDAVLAAARSAPPLDARPWSPAVEPVDGRSVDGRPMNDRPVVAVAGGPAFSFGYAETVELLKGAGAQVSILDPVHDEKLPDGTAALVVGGGFPEVYAAELAANAPLRAQVSALAAGGAPIAAECAGLLWLCRTLDGAPMCGVLPADAAMTGRLTLGYRDAVARTGSWLGPAGTRITGHEFHRTAVTPAAGPTPAWSWAPPSGQPAESRTGKPAEGGAGVPAEGWVAGRVHASYLHLHWAARPQIARGLVAACG</sequence>
<comment type="caution">
    <text evidence="11">The sequence shown here is derived from an EMBL/GenBank/DDBJ whole genome shotgun (WGS) entry which is preliminary data.</text>
</comment>
<dbReference type="PROSITE" id="PS51274">
    <property type="entry name" value="GATASE_COBBQ"/>
    <property type="match status" value="1"/>
</dbReference>
<comment type="function">
    <text evidence="7">Catalyzes the ATP-dependent amidation of the two carboxylate groups at positions a and c of hydrogenobyrinate, using either L-glutamine or ammonia as the nitrogen source.</text>
</comment>
<evidence type="ECO:0000256" key="6">
    <source>
        <dbReference type="ARBA" id="ARBA00022962"/>
    </source>
</evidence>
<feature type="site" description="Increases nucleophilicity of active site Cys" evidence="7">
    <location>
        <position position="481"/>
    </location>
</feature>
<evidence type="ECO:0000256" key="3">
    <source>
        <dbReference type="ARBA" id="ARBA00022741"/>
    </source>
</evidence>
<organism evidence="11 12">
    <name type="scientific">Rugosimonospora africana</name>
    <dbReference type="NCBI Taxonomy" id="556532"/>
    <lineage>
        <taxon>Bacteria</taxon>
        <taxon>Bacillati</taxon>
        <taxon>Actinomycetota</taxon>
        <taxon>Actinomycetes</taxon>
        <taxon>Micromonosporales</taxon>
        <taxon>Micromonosporaceae</taxon>
        <taxon>Rugosimonospora</taxon>
    </lineage>
</organism>
<evidence type="ECO:0000256" key="1">
    <source>
        <dbReference type="ARBA" id="ARBA00001946"/>
    </source>
</evidence>
<evidence type="ECO:0000259" key="9">
    <source>
        <dbReference type="Pfam" id="PF01656"/>
    </source>
</evidence>
<comment type="miscellaneous">
    <text evidence="7">The a and c carboxylates of hydrogenobyrinate are activated for nucleophilic attack via formation of a phosphorylated intermediate by ATP. CobB catalyzes first the amidation of the c-carboxylate, and then that of the a-carboxylate.</text>
</comment>
<feature type="region of interest" description="Disordered" evidence="8">
    <location>
        <begin position="434"/>
        <end position="465"/>
    </location>
</feature>
<keyword evidence="7" id="KW-0169">Cobalamin biosynthesis</keyword>
<dbReference type="SUPFAM" id="SSF52317">
    <property type="entry name" value="Class I glutamine amidotransferase-like"/>
    <property type="match status" value="1"/>
</dbReference>
<dbReference type="InterPro" id="IPR004484">
    <property type="entry name" value="CbiA/CobB_synth"/>
</dbReference>
<feature type="domain" description="CobQ/CobB/MinD/ParA nucleotide binding" evidence="9">
    <location>
        <begin position="12"/>
        <end position="218"/>
    </location>
</feature>
<keyword evidence="5 7" id="KW-0460">Magnesium</keyword>
<protein>
    <recommendedName>
        <fullName evidence="7">Hydrogenobyrinate a,c-diamide synthase</fullName>
        <ecNumber evidence="7">6.3.5.9</ecNumber>
    </recommendedName>
    <alternativeName>
        <fullName evidence="7">Hydrogenobyrinic acid a,c-diamide synthase</fullName>
    </alternativeName>
</protein>
<reference evidence="11" key="1">
    <citation type="submission" date="2021-01" db="EMBL/GenBank/DDBJ databases">
        <title>Whole genome shotgun sequence of Rugosimonospora africana NBRC 104875.</title>
        <authorList>
            <person name="Komaki H."/>
            <person name="Tamura T."/>
        </authorList>
    </citation>
    <scope>NUCLEOTIDE SEQUENCE</scope>
    <source>
        <strain evidence="11">NBRC 104875</strain>
    </source>
</reference>
<feature type="active site" description="Nucleophile" evidence="7">
    <location>
        <position position="370"/>
    </location>
</feature>
<keyword evidence="3 7" id="KW-0547">Nucleotide-binding</keyword>
<evidence type="ECO:0000256" key="8">
    <source>
        <dbReference type="SAM" id="MobiDB-lite"/>
    </source>
</evidence>
<evidence type="ECO:0000256" key="4">
    <source>
        <dbReference type="ARBA" id="ARBA00022840"/>
    </source>
</evidence>
<keyword evidence="2 7" id="KW-0436">Ligase</keyword>
<evidence type="ECO:0000256" key="5">
    <source>
        <dbReference type="ARBA" id="ARBA00022842"/>
    </source>
</evidence>
<dbReference type="Gene3D" id="3.40.50.880">
    <property type="match status" value="1"/>
</dbReference>
<accession>A0A8J3QQ25</accession>
<dbReference type="CDD" id="cd03130">
    <property type="entry name" value="GATase1_CobB"/>
    <property type="match status" value="1"/>
</dbReference>
<dbReference type="GO" id="GO:0043802">
    <property type="term" value="F:hydrogenobyrinic acid a,c-diamide synthase (glutamine-hydrolysing) activity"/>
    <property type="evidence" value="ECO:0007669"/>
    <property type="project" value="UniProtKB-UniRule"/>
</dbReference>
<comment type="domain">
    <text evidence="7">Comprises of two domains. The C-terminal domain contains the binding site for glutamine and catalyzes the hydrolysis of this substrate to glutamate and ammonia. The N-terminal domain is anticipated to bind ATP and hydrogenobyrinate and catalyzes the ultimate synthesis of the diamide product. The ammonia produced via the glutaminase domain is probably translocated to the adjacent domain via a molecular tunnel, where it reacts with an activated intermediate.</text>
</comment>
<evidence type="ECO:0000256" key="7">
    <source>
        <dbReference type="HAMAP-Rule" id="MF_00027"/>
    </source>
</evidence>
<dbReference type="EC" id="6.3.5.9" evidence="7"/>
<dbReference type="Gene3D" id="3.40.50.300">
    <property type="entry name" value="P-loop containing nucleotide triphosphate hydrolases"/>
    <property type="match status" value="1"/>
</dbReference>
<dbReference type="GO" id="GO:0042242">
    <property type="term" value="F:cobyrinic acid a,c-diamide synthase activity"/>
    <property type="evidence" value="ECO:0007669"/>
    <property type="project" value="InterPro"/>
</dbReference>
<dbReference type="InterPro" id="IPR011698">
    <property type="entry name" value="GATase_3"/>
</dbReference>